<name>A0A151M063_ALLMI</name>
<organism evidence="6 7">
    <name type="scientific">Alligator mississippiensis</name>
    <name type="common">American alligator</name>
    <dbReference type="NCBI Taxonomy" id="8496"/>
    <lineage>
        <taxon>Eukaryota</taxon>
        <taxon>Metazoa</taxon>
        <taxon>Chordata</taxon>
        <taxon>Craniata</taxon>
        <taxon>Vertebrata</taxon>
        <taxon>Euteleostomi</taxon>
        <taxon>Archelosauria</taxon>
        <taxon>Archosauria</taxon>
        <taxon>Crocodylia</taxon>
        <taxon>Alligatoridae</taxon>
        <taxon>Alligatorinae</taxon>
        <taxon>Alligator</taxon>
    </lineage>
</organism>
<dbReference type="GO" id="GO:0032259">
    <property type="term" value="P:methylation"/>
    <property type="evidence" value="ECO:0007669"/>
    <property type="project" value="UniProtKB-KW"/>
</dbReference>
<evidence type="ECO:0000256" key="2">
    <source>
        <dbReference type="ARBA" id="ARBA00022603"/>
    </source>
</evidence>
<dbReference type="GO" id="GO:0052735">
    <property type="term" value="F:tRNA (cytidine-3-)-methyltransferase activity"/>
    <property type="evidence" value="ECO:0007669"/>
    <property type="project" value="TreeGrafter"/>
</dbReference>
<keyword evidence="5" id="KW-0819">tRNA processing</keyword>
<dbReference type="SUPFAM" id="SSF53335">
    <property type="entry name" value="S-adenosyl-L-methionine-dependent methyltransferases"/>
    <property type="match status" value="1"/>
</dbReference>
<evidence type="ECO:0000313" key="7">
    <source>
        <dbReference type="Proteomes" id="UP000050525"/>
    </source>
</evidence>
<dbReference type="AlphaFoldDB" id="A0A151M063"/>
<reference evidence="6 7" key="1">
    <citation type="journal article" date="2012" name="Genome Biol.">
        <title>Sequencing three crocodilian genomes to illuminate the evolution of archosaurs and amniotes.</title>
        <authorList>
            <person name="St John J.A."/>
            <person name="Braun E.L."/>
            <person name="Isberg S.R."/>
            <person name="Miles L.G."/>
            <person name="Chong A.Y."/>
            <person name="Gongora J."/>
            <person name="Dalzell P."/>
            <person name="Moran C."/>
            <person name="Bed'hom B."/>
            <person name="Abzhanov A."/>
            <person name="Burgess S.C."/>
            <person name="Cooksey A.M."/>
            <person name="Castoe T.A."/>
            <person name="Crawford N.G."/>
            <person name="Densmore L.D."/>
            <person name="Drew J.C."/>
            <person name="Edwards S.V."/>
            <person name="Faircloth B.C."/>
            <person name="Fujita M.K."/>
            <person name="Greenwold M.J."/>
            <person name="Hoffmann F.G."/>
            <person name="Howard J.M."/>
            <person name="Iguchi T."/>
            <person name="Janes D.E."/>
            <person name="Khan S.Y."/>
            <person name="Kohno S."/>
            <person name="de Koning A.J."/>
            <person name="Lance S.L."/>
            <person name="McCarthy F.M."/>
            <person name="McCormack J.E."/>
            <person name="Merchant M.E."/>
            <person name="Peterson D.G."/>
            <person name="Pollock D.D."/>
            <person name="Pourmand N."/>
            <person name="Raney B.J."/>
            <person name="Roessler K.A."/>
            <person name="Sanford J.R."/>
            <person name="Sawyer R.H."/>
            <person name="Schmidt C.J."/>
            <person name="Triplett E.W."/>
            <person name="Tuberville T.D."/>
            <person name="Venegas-Anaya M."/>
            <person name="Howard J.T."/>
            <person name="Jarvis E.D."/>
            <person name="Guillette L.J.Jr."/>
            <person name="Glenn T.C."/>
            <person name="Green R.E."/>
            <person name="Ray D.A."/>
        </authorList>
    </citation>
    <scope>NUCLEOTIDE SEQUENCE [LARGE SCALE GENOMIC DNA]</scope>
    <source>
        <strain evidence="6">KSC_2009_1</strain>
    </source>
</reference>
<dbReference type="PANTHER" id="PTHR22809:SF3">
    <property type="entry name" value="TRNA N(3)-METHYLCYTIDINE METHYLTRANSFERASE"/>
    <property type="match status" value="1"/>
</dbReference>
<keyword evidence="3" id="KW-0808">Transferase</keyword>
<proteinExistence type="inferred from homology"/>
<accession>A0A151M063</accession>
<dbReference type="InterPro" id="IPR026113">
    <property type="entry name" value="METTL2/6/8-like"/>
</dbReference>
<dbReference type="InterPro" id="IPR029063">
    <property type="entry name" value="SAM-dependent_MTases_sf"/>
</dbReference>
<protein>
    <submittedName>
        <fullName evidence="6">Uncharacterized protein</fullName>
    </submittedName>
</protein>
<evidence type="ECO:0000256" key="4">
    <source>
        <dbReference type="ARBA" id="ARBA00022691"/>
    </source>
</evidence>
<dbReference type="EMBL" id="AKHW03006853">
    <property type="protein sequence ID" value="KYO17860.1"/>
    <property type="molecule type" value="Genomic_DNA"/>
</dbReference>
<dbReference type="STRING" id="8496.A0A151M063"/>
<dbReference type="GO" id="GO:0008033">
    <property type="term" value="P:tRNA processing"/>
    <property type="evidence" value="ECO:0007669"/>
    <property type="project" value="UniProtKB-KW"/>
</dbReference>
<evidence type="ECO:0000313" key="6">
    <source>
        <dbReference type="EMBL" id="KYO17860.1"/>
    </source>
</evidence>
<dbReference type="CDD" id="cd02440">
    <property type="entry name" value="AdoMet_MTases"/>
    <property type="match status" value="1"/>
</dbReference>
<keyword evidence="4" id="KW-0949">S-adenosyl-L-methionine</keyword>
<comment type="similarity">
    <text evidence="1">Belongs to the methyltransferase superfamily. METL family.</text>
</comment>
<evidence type="ECO:0000256" key="3">
    <source>
        <dbReference type="ARBA" id="ARBA00022679"/>
    </source>
</evidence>
<dbReference type="Proteomes" id="UP000050525">
    <property type="component" value="Unassembled WGS sequence"/>
</dbReference>
<gene>
    <name evidence="6" type="ORF">Y1Q_0011519</name>
</gene>
<keyword evidence="7" id="KW-1185">Reference proteome</keyword>
<sequence>MLLLFTCHQFSSPVATEDPKFGSDQWSEEKVVQYSCPGSLSYTSAAGLAAMLTSSLCAIQSKEKGIRLCKDHMQWSQEEERAREKVAENSLVKVQLEDQDEILDVILLVFVLSAIHPDRLQGVVNRLTKLLKPGGMLLFQDYGRYDTTQLSLKTATVGQRILMSKEMVPELIYLPKSCCIWL</sequence>
<dbReference type="Gene3D" id="3.40.50.150">
    <property type="entry name" value="Vaccinia Virus protein VP39"/>
    <property type="match status" value="1"/>
</dbReference>
<evidence type="ECO:0000256" key="1">
    <source>
        <dbReference type="ARBA" id="ARBA00009725"/>
    </source>
</evidence>
<evidence type="ECO:0000256" key="5">
    <source>
        <dbReference type="ARBA" id="ARBA00022694"/>
    </source>
</evidence>
<keyword evidence="2" id="KW-0489">Methyltransferase</keyword>
<comment type="caution">
    <text evidence="6">The sequence shown here is derived from an EMBL/GenBank/DDBJ whole genome shotgun (WGS) entry which is preliminary data.</text>
</comment>
<dbReference type="PANTHER" id="PTHR22809">
    <property type="entry name" value="METHYLTRANSFERASE-RELATED"/>
    <property type="match status" value="1"/>
</dbReference>